<comment type="caution">
    <text evidence="5">The sequence shown here is derived from an EMBL/GenBank/DDBJ whole genome shotgun (WGS) entry which is preliminary data.</text>
</comment>
<feature type="chain" id="PRO_5046422868" evidence="3">
    <location>
        <begin position="21"/>
        <end position="391"/>
    </location>
</feature>
<feature type="domain" description="Leucine-binding protein" evidence="4">
    <location>
        <begin position="36"/>
        <end position="370"/>
    </location>
</feature>
<dbReference type="InterPro" id="IPR028081">
    <property type="entry name" value="Leu-bd"/>
</dbReference>
<organism evidence="5 6">
    <name type="scientific">Nocardioides hwasunensis</name>
    <dbReference type="NCBI Taxonomy" id="397258"/>
    <lineage>
        <taxon>Bacteria</taxon>
        <taxon>Bacillati</taxon>
        <taxon>Actinomycetota</taxon>
        <taxon>Actinomycetes</taxon>
        <taxon>Propionibacteriales</taxon>
        <taxon>Nocardioidaceae</taxon>
        <taxon>Nocardioides</taxon>
    </lineage>
</organism>
<evidence type="ECO:0000313" key="6">
    <source>
        <dbReference type="Proteomes" id="UP000649289"/>
    </source>
</evidence>
<accession>A0ABR8MG68</accession>
<comment type="similarity">
    <text evidence="1">Belongs to the leucine-binding protein family.</text>
</comment>
<evidence type="ECO:0000256" key="3">
    <source>
        <dbReference type="SAM" id="SignalP"/>
    </source>
</evidence>
<evidence type="ECO:0000256" key="1">
    <source>
        <dbReference type="ARBA" id="ARBA00010062"/>
    </source>
</evidence>
<proteinExistence type="inferred from homology"/>
<keyword evidence="6" id="KW-1185">Reference proteome</keyword>
<reference evidence="5 6" key="1">
    <citation type="submission" date="2020-09" db="EMBL/GenBank/DDBJ databases">
        <title>novel species in genus Nocardioides.</title>
        <authorList>
            <person name="Zhang G."/>
        </authorList>
    </citation>
    <scope>NUCLEOTIDE SEQUENCE [LARGE SCALE GENOMIC DNA]</scope>
    <source>
        <strain evidence="5 6">19197</strain>
    </source>
</reference>
<protein>
    <submittedName>
        <fullName evidence="5">ABC transporter substrate-binding protein</fullName>
    </submittedName>
</protein>
<dbReference type="SUPFAM" id="SSF53822">
    <property type="entry name" value="Periplasmic binding protein-like I"/>
    <property type="match status" value="1"/>
</dbReference>
<dbReference type="PROSITE" id="PS51257">
    <property type="entry name" value="PROKAR_LIPOPROTEIN"/>
    <property type="match status" value="1"/>
</dbReference>
<dbReference type="RefSeq" id="WP_191199406.1">
    <property type="nucleotide sequence ID" value="NZ_BAAAPA010000005.1"/>
</dbReference>
<feature type="signal peptide" evidence="3">
    <location>
        <begin position="1"/>
        <end position="20"/>
    </location>
</feature>
<dbReference type="EMBL" id="JACXYY010000004">
    <property type="protein sequence ID" value="MBD3915069.1"/>
    <property type="molecule type" value="Genomic_DNA"/>
</dbReference>
<name>A0ABR8MG68_9ACTN</name>
<evidence type="ECO:0000259" key="4">
    <source>
        <dbReference type="Pfam" id="PF13458"/>
    </source>
</evidence>
<evidence type="ECO:0000256" key="2">
    <source>
        <dbReference type="ARBA" id="ARBA00022729"/>
    </source>
</evidence>
<dbReference type="Pfam" id="PF13458">
    <property type="entry name" value="Peripla_BP_6"/>
    <property type="match status" value="1"/>
</dbReference>
<sequence>MSKKLVGLTVALTTLSTALAGCGGGGDSASGAGGDEIVIGAFSPLSGPAVSASSGIYATKAALDKVNDAGGIDGHKIKFIIKDDQFDPAKTPGVTRELVETDRVSMLCGPQGSVPFGAVKDYLAARKIPTIVNAGAPTLAGEYSYLVSSPFDGVGAMLAQFAVEDLDIDKVAIAYSDDALGTSARDGAVRILEADGLEPLGEIKYDITATDFSSQAIQLKATGADFVSIPAAQANVAGLVINAAEKIGYKPIWGLSYAAQNKTLVDVTKGAIDGRAYFATPYITEESETGAEYAATLAEYAPDVEVNSGATIAGYTIGELCVDVLTKAVEAADGEVPTSAQIQETLSSYTADNDYIQGIDWSDEPDGAAAAQILQLKDGKYVESKPFAPLP</sequence>
<dbReference type="Gene3D" id="3.40.50.2300">
    <property type="match status" value="2"/>
</dbReference>
<gene>
    <name evidence="5" type="ORF">IEZ25_10625</name>
</gene>
<dbReference type="PANTHER" id="PTHR47235:SF1">
    <property type="entry name" value="BLR6548 PROTEIN"/>
    <property type="match status" value="1"/>
</dbReference>
<dbReference type="PANTHER" id="PTHR47235">
    <property type="entry name" value="BLR6548 PROTEIN"/>
    <property type="match status" value="1"/>
</dbReference>
<dbReference type="Proteomes" id="UP000649289">
    <property type="component" value="Unassembled WGS sequence"/>
</dbReference>
<dbReference type="InterPro" id="IPR028082">
    <property type="entry name" value="Peripla_BP_I"/>
</dbReference>
<keyword evidence="2 3" id="KW-0732">Signal</keyword>
<evidence type="ECO:0000313" key="5">
    <source>
        <dbReference type="EMBL" id="MBD3915069.1"/>
    </source>
</evidence>